<reference evidence="4" key="1">
    <citation type="submission" date="2013-08" db="EMBL/GenBank/DDBJ databases">
        <authorList>
            <person name="Mendez C."/>
            <person name="Richter M."/>
            <person name="Ferrer M."/>
            <person name="Sanchez J."/>
        </authorList>
    </citation>
    <scope>NUCLEOTIDE SEQUENCE</scope>
</reference>
<dbReference type="AlphaFoldDB" id="T1C4D5"/>
<dbReference type="SUPFAM" id="SSF51735">
    <property type="entry name" value="NAD(P)-binding Rossmann-fold domains"/>
    <property type="match status" value="2"/>
</dbReference>
<feature type="transmembrane region" description="Helical" evidence="2">
    <location>
        <begin position="81"/>
        <end position="99"/>
    </location>
</feature>
<dbReference type="PANTHER" id="PTHR43318">
    <property type="entry name" value="UDP-N-ACETYLGLUCOSAMINE 4,6-DEHYDRATASE"/>
    <property type="match status" value="1"/>
</dbReference>
<name>T1C4D5_9ZZZZ</name>
<dbReference type="Gene3D" id="3.40.50.720">
    <property type="entry name" value="NAD(P)-binding Rossmann-like Domain"/>
    <property type="match status" value="2"/>
</dbReference>
<dbReference type="CDD" id="cd05237">
    <property type="entry name" value="UDP_invert_4-6DH_SDR_e"/>
    <property type="match status" value="1"/>
</dbReference>
<evidence type="ECO:0000313" key="4">
    <source>
        <dbReference type="EMBL" id="EQD76857.1"/>
    </source>
</evidence>
<keyword evidence="2" id="KW-0812">Transmembrane</keyword>
<protein>
    <submittedName>
        <fullName evidence="4">Capsular polysaccharide biosynthesis protein</fullName>
    </submittedName>
</protein>
<dbReference type="PANTHER" id="PTHR43318:SF1">
    <property type="entry name" value="POLYSACCHARIDE BIOSYNTHESIS PROTEIN EPSC-RELATED"/>
    <property type="match status" value="1"/>
</dbReference>
<evidence type="ECO:0000256" key="1">
    <source>
        <dbReference type="ARBA" id="ARBA00007430"/>
    </source>
</evidence>
<dbReference type="InterPro" id="IPR003869">
    <property type="entry name" value="Polysac_CapD-like"/>
</dbReference>
<keyword evidence="2" id="KW-1133">Transmembrane helix</keyword>
<feature type="transmembrane region" description="Helical" evidence="2">
    <location>
        <begin position="12"/>
        <end position="33"/>
    </location>
</feature>
<proteinExistence type="inferred from homology"/>
<organism evidence="4">
    <name type="scientific">mine drainage metagenome</name>
    <dbReference type="NCBI Taxonomy" id="410659"/>
    <lineage>
        <taxon>unclassified sequences</taxon>
        <taxon>metagenomes</taxon>
        <taxon>ecological metagenomes</taxon>
    </lineage>
</organism>
<comment type="similarity">
    <text evidence="1">Belongs to the polysaccharide synthase family.</text>
</comment>
<feature type="transmembrane region" description="Helical" evidence="2">
    <location>
        <begin position="45"/>
        <end position="69"/>
    </location>
</feature>
<keyword evidence="2" id="KW-0472">Membrane</keyword>
<dbReference type="InterPro" id="IPR036291">
    <property type="entry name" value="NAD(P)-bd_dom_sf"/>
</dbReference>
<accession>T1C4D5</accession>
<evidence type="ECO:0000259" key="3">
    <source>
        <dbReference type="Pfam" id="PF02719"/>
    </source>
</evidence>
<sequence length="625" mass="69165">MNLNQLKTLEKRWIAVSHDVFWIPLAIGLAYWVDAGLRIRAPLVMPGVVVFVMIALPVYGLAFFLFGCYRGIWRFASLPDLVRIVKAVAAGTVAVDLVLAGLGDFARIPRVVWGLTPILLVIGTGGGRMVYRLAKEEWNRFGFKTRKRALIVGAGRTGEQLVRELLRHADFAPIAFVDDKPELQGHEIHGVRVMGRLEDLPALLERLGIEVVLVAIRAGSRETLDRIVRSCVRRRIPCRTVPSGLELAMGRIDGIRLRPLTVADLIGREPVKMDQKEVASWIRGHRVLVTGGGGSIGSELCMQVARYHPALLTVVDNSEYNLYRIDRRLAARHPGLIFNTVLEDVTCRERMDVLFEKARPEVVLHSAAYKHVPLVEDNPVAAVWNNVFGTKVVADSAIAHGVRHFVFISTDKTVNPTNVMGTTKRLGELYCQALKQTGSTRFVIVRFGNVLASVGSVVPLFEEQIASGGPVTVTHPEVTRYFMTILEATNLILQAGALGREGDVFVLDMGPAIRIQDLAEAMIRVSGFIPGHDIRIVHTGLRPGEKLHEELFYQDEKLRQSSHPKLFLAEGHVTDLEVLKRGLSHLLETLASGDNERVVRVLQTLVPSYMPRREVEGSAASSLPA</sequence>
<dbReference type="Pfam" id="PF02719">
    <property type="entry name" value="Polysacc_synt_2"/>
    <property type="match status" value="1"/>
</dbReference>
<dbReference type="EMBL" id="AUZY01000963">
    <property type="protein sequence ID" value="EQD76857.1"/>
    <property type="molecule type" value="Genomic_DNA"/>
</dbReference>
<evidence type="ECO:0000256" key="2">
    <source>
        <dbReference type="SAM" id="Phobius"/>
    </source>
</evidence>
<gene>
    <name evidence="4" type="ORF">B1B_01397</name>
</gene>
<comment type="caution">
    <text evidence="4">The sequence shown here is derived from an EMBL/GenBank/DDBJ whole genome shotgun (WGS) entry which is preliminary data.</text>
</comment>
<reference evidence="4" key="2">
    <citation type="journal article" date="2014" name="ISME J.">
        <title>Microbial stratification in low pH oxic and suboxic macroscopic growths along an acid mine drainage.</title>
        <authorList>
            <person name="Mendez-Garcia C."/>
            <person name="Mesa V."/>
            <person name="Sprenger R.R."/>
            <person name="Richter M."/>
            <person name="Diez M.S."/>
            <person name="Solano J."/>
            <person name="Bargiela R."/>
            <person name="Golyshina O.V."/>
            <person name="Manteca A."/>
            <person name="Ramos J.L."/>
            <person name="Gallego J.R."/>
            <person name="Llorente I."/>
            <person name="Martins Dos Santos V.A."/>
            <person name="Jensen O.N."/>
            <person name="Pelaez A.I."/>
            <person name="Sanchez J."/>
            <person name="Ferrer M."/>
        </authorList>
    </citation>
    <scope>NUCLEOTIDE SEQUENCE</scope>
</reference>
<dbReference type="Pfam" id="PF13727">
    <property type="entry name" value="CoA_binding_3"/>
    <property type="match status" value="1"/>
</dbReference>
<feature type="domain" description="Polysaccharide biosynthesis protein CapD-like" evidence="3">
    <location>
        <begin position="287"/>
        <end position="569"/>
    </location>
</feature>
<dbReference type="InterPro" id="IPR051203">
    <property type="entry name" value="Polysaccharide_Synthase-Rel"/>
</dbReference>